<keyword evidence="2" id="KW-0456">Lyase</keyword>
<dbReference type="Proteomes" id="UP000467488">
    <property type="component" value="Chromosome"/>
</dbReference>
<sequence>MVRHPNAGAVLVIGLGCENNQVAAFRETLGDIDPERVHFMICQQQDDEIEAGIAHLHQLYSVMRNDKREPGKLSELKFGLECGGSDGLSGITANPMLGRFSDYVIANGGTTVLTEVPEMFGAEQLLMDHCRDEATFEKLVTMVNDFKQYFIAHDQPIYENPSPVHDKYEQHQWNKAGGITTLEDKSLGCTQKAGSSVVVDVLRYGERLKTPGLNLLSAPGNDAVATSALAGAGCHMVLFSTGRGTPYGGFVPTVKIATNSELAAKKKHWIDFDAGQLIHGKAMPQLLEEFIDTIVEFANGKQTCNERNDFRELAIFKSGVTL</sequence>
<dbReference type="GO" id="GO:0016829">
    <property type="term" value="F:lyase activity"/>
    <property type="evidence" value="ECO:0007669"/>
    <property type="project" value="UniProtKB-KW"/>
</dbReference>
<accession>A0A8S0FKB6</accession>
<dbReference type="PANTHER" id="PTHR30536">
    <property type="entry name" value="ALTRONATE/GALACTARATE DEHYDRATASE"/>
    <property type="match status" value="1"/>
</dbReference>
<gene>
    <name evidence="5" type="ORF">EIMP300_21170</name>
</gene>
<proteinExistence type="inferred from homology"/>
<evidence type="ECO:0000259" key="3">
    <source>
        <dbReference type="Pfam" id="PF04295"/>
    </source>
</evidence>
<dbReference type="Pfam" id="PF20629">
    <property type="entry name" value="GD_AH_C"/>
    <property type="match status" value="1"/>
</dbReference>
<feature type="domain" description="D-galactarate/Altronate dehydratase second" evidence="3">
    <location>
        <begin position="1"/>
        <end position="61"/>
    </location>
</feature>
<evidence type="ECO:0000259" key="4">
    <source>
        <dbReference type="Pfam" id="PF20629"/>
    </source>
</evidence>
<evidence type="ECO:0000313" key="6">
    <source>
        <dbReference type="Proteomes" id="UP000467488"/>
    </source>
</evidence>
<dbReference type="GO" id="GO:0019698">
    <property type="term" value="P:D-galacturonate catabolic process"/>
    <property type="evidence" value="ECO:0007669"/>
    <property type="project" value="TreeGrafter"/>
</dbReference>
<evidence type="ECO:0008006" key="7">
    <source>
        <dbReference type="Google" id="ProtNLM"/>
    </source>
</evidence>
<dbReference type="EMBL" id="AP022360">
    <property type="protein sequence ID" value="BBU80717.1"/>
    <property type="molecule type" value="Genomic_DNA"/>
</dbReference>
<dbReference type="InterPro" id="IPR048332">
    <property type="entry name" value="GD_AH_C"/>
</dbReference>
<feature type="domain" description="D-galactarate/Altronate dehydratase C-terminal" evidence="4">
    <location>
        <begin position="73"/>
        <end position="320"/>
    </location>
</feature>
<organism evidence="5 6">
    <name type="scientific">Escherichia coli</name>
    <dbReference type="NCBI Taxonomy" id="562"/>
    <lineage>
        <taxon>Bacteria</taxon>
        <taxon>Pseudomonadati</taxon>
        <taxon>Pseudomonadota</taxon>
        <taxon>Gammaproteobacteria</taxon>
        <taxon>Enterobacterales</taxon>
        <taxon>Enterobacteriaceae</taxon>
        <taxon>Escherichia</taxon>
    </lineage>
</organism>
<protein>
    <recommendedName>
        <fullName evidence="7">Altronate dehydratase</fullName>
    </recommendedName>
</protein>
<dbReference type="PANTHER" id="PTHR30536:SF5">
    <property type="entry name" value="ALTRONATE DEHYDRATASE"/>
    <property type="match status" value="1"/>
</dbReference>
<dbReference type="Pfam" id="PF04295">
    <property type="entry name" value="GD_AH_second"/>
    <property type="match status" value="1"/>
</dbReference>
<dbReference type="InterPro" id="IPR007392">
    <property type="entry name" value="GD_AH_second"/>
</dbReference>
<evidence type="ECO:0000256" key="2">
    <source>
        <dbReference type="ARBA" id="ARBA00023239"/>
    </source>
</evidence>
<name>A0A8S0FKB6_ECOLX</name>
<reference evidence="5 6" key="1">
    <citation type="submission" date="2020-01" db="EMBL/GenBank/DDBJ databases">
        <title>Dynamics of blaIMP-6 dissemination in carbapenem resistant Enterobacteriacea isolated from regional surveillance in Osaka, Japan.</title>
        <authorList>
            <person name="Abe R."/>
            <person name="Akeda Y."/>
            <person name="Sugawara Y."/>
            <person name="Yamamoto N."/>
            <person name="Tomono K."/>
            <person name="Takeuchi D."/>
            <person name="Kawahara R."/>
            <person name="Hamada S."/>
        </authorList>
    </citation>
    <scope>NUCLEOTIDE SEQUENCE [LARGE SCALE GENOMIC DNA]</scope>
    <source>
        <strain evidence="5 6">E300</strain>
    </source>
</reference>
<evidence type="ECO:0000313" key="5">
    <source>
        <dbReference type="EMBL" id="BBU80717.1"/>
    </source>
</evidence>
<dbReference type="AlphaFoldDB" id="A0A8S0FKB6"/>
<dbReference type="InterPro" id="IPR052172">
    <property type="entry name" value="UxaA_altronate/galactarate_dh"/>
</dbReference>
<dbReference type="PROSITE" id="PS51257">
    <property type="entry name" value="PROKAR_LIPOPROTEIN"/>
    <property type="match status" value="1"/>
</dbReference>
<comment type="similarity">
    <text evidence="1">Belongs to the UxaA family.</text>
</comment>
<evidence type="ECO:0000256" key="1">
    <source>
        <dbReference type="ARBA" id="ARBA00010986"/>
    </source>
</evidence>